<evidence type="ECO:0000313" key="3">
    <source>
        <dbReference type="EMBL" id="GBM68387.1"/>
    </source>
</evidence>
<dbReference type="InterPro" id="IPR048998">
    <property type="entry name" value="STPR"/>
</dbReference>
<feature type="region of interest" description="Disordered" evidence="1">
    <location>
        <begin position="1"/>
        <end position="40"/>
    </location>
</feature>
<evidence type="ECO:0000259" key="2">
    <source>
        <dbReference type="Pfam" id="PF21107"/>
    </source>
</evidence>
<feature type="compositionally biased region" description="Basic and acidic residues" evidence="1">
    <location>
        <begin position="1"/>
        <end position="18"/>
    </location>
</feature>
<keyword evidence="4" id="KW-1185">Reference proteome</keyword>
<proteinExistence type="predicted"/>
<sequence length="126" mass="14509">MAQRGQERRAEETEEQRNSRLAVMGPGNQQGRAEETEEQRNSRLYSLITLTSRFETTRGLIWKGPHNSEPLSDDHNDMWPANPLSKFSHHTSGRTFDPPGPHTWCIFSDIRFRALNAPAPKLKPYH</sequence>
<organism evidence="3 4">
    <name type="scientific">Araneus ventricosus</name>
    <name type="common">Orbweaver spider</name>
    <name type="synonym">Epeira ventricosa</name>
    <dbReference type="NCBI Taxonomy" id="182803"/>
    <lineage>
        <taxon>Eukaryota</taxon>
        <taxon>Metazoa</taxon>
        <taxon>Ecdysozoa</taxon>
        <taxon>Arthropoda</taxon>
        <taxon>Chelicerata</taxon>
        <taxon>Arachnida</taxon>
        <taxon>Araneae</taxon>
        <taxon>Araneomorphae</taxon>
        <taxon>Entelegynae</taxon>
        <taxon>Araneoidea</taxon>
        <taxon>Araneidae</taxon>
        <taxon>Araneus</taxon>
    </lineage>
</organism>
<dbReference type="Pfam" id="PF21107">
    <property type="entry name" value="STPRs"/>
    <property type="match status" value="1"/>
</dbReference>
<reference evidence="3 4" key="1">
    <citation type="journal article" date="2019" name="Sci. Rep.">
        <title>Orb-weaving spider Araneus ventricosus genome elucidates the spidroin gene catalogue.</title>
        <authorList>
            <person name="Kono N."/>
            <person name="Nakamura H."/>
            <person name="Ohtoshi R."/>
            <person name="Moran D.A.P."/>
            <person name="Shinohara A."/>
            <person name="Yoshida Y."/>
            <person name="Fujiwara M."/>
            <person name="Mori M."/>
            <person name="Tomita M."/>
            <person name="Arakawa K."/>
        </authorList>
    </citation>
    <scope>NUCLEOTIDE SEQUENCE [LARGE SCALE GENOMIC DNA]</scope>
</reference>
<evidence type="ECO:0000313" key="4">
    <source>
        <dbReference type="Proteomes" id="UP000499080"/>
    </source>
</evidence>
<gene>
    <name evidence="3" type="ORF">AVEN_210460_1</name>
</gene>
<accession>A0A4Y2HSJ0</accession>
<evidence type="ECO:0000256" key="1">
    <source>
        <dbReference type="SAM" id="MobiDB-lite"/>
    </source>
</evidence>
<name>A0A4Y2HSJ0_ARAVE</name>
<dbReference type="Proteomes" id="UP000499080">
    <property type="component" value="Unassembled WGS sequence"/>
</dbReference>
<protein>
    <recommendedName>
        <fullName evidence="2">STPR domain-containing protein</fullName>
    </recommendedName>
</protein>
<dbReference type="EMBL" id="BGPR01002138">
    <property type="protein sequence ID" value="GBM68387.1"/>
    <property type="molecule type" value="Genomic_DNA"/>
</dbReference>
<feature type="domain" description="STPR" evidence="2">
    <location>
        <begin position="1"/>
        <end position="45"/>
    </location>
</feature>
<dbReference type="AlphaFoldDB" id="A0A4Y2HSJ0"/>
<comment type="caution">
    <text evidence="3">The sequence shown here is derived from an EMBL/GenBank/DDBJ whole genome shotgun (WGS) entry which is preliminary data.</text>
</comment>